<evidence type="ECO:0000313" key="8">
    <source>
        <dbReference type="EMBL" id="MBD1371139.1"/>
    </source>
</evidence>
<reference evidence="8" key="1">
    <citation type="submission" date="2020-09" db="EMBL/GenBank/DDBJ databases">
        <title>A novel bacterium of genus Hazenella, isolated from South China Sea.</title>
        <authorList>
            <person name="Huang H."/>
            <person name="Mo K."/>
            <person name="Hu Y."/>
        </authorList>
    </citation>
    <scope>NUCLEOTIDE SEQUENCE</scope>
    <source>
        <strain evidence="8">IB182357</strain>
    </source>
</reference>
<feature type="domain" description="Heat-inducible transcription repressor HrcA C-terminal" evidence="7">
    <location>
        <begin position="104"/>
        <end position="322"/>
    </location>
</feature>
<dbReference type="Gene3D" id="3.30.450.40">
    <property type="match status" value="1"/>
</dbReference>
<dbReference type="InterPro" id="IPR002571">
    <property type="entry name" value="HrcA"/>
</dbReference>
<evidence type="ECO:0000259" key="7">
    <source>
        <dbReference type="Pfam" id="PF01628"/>
    </source>
</evidence>
<accession>A0A926NCM6</accession>
<evidence type="ECO:0000256" key="5">
    <source>
        <dbReference type="ARBA" id="ARBA00055319"/>
    </source>
</evidence>
<dbReference type="HAMAP" id="MF_00081">
    <property type="entry name" value="HrcA"/>
    <property type="match status" value="1"/>
</dbReference>
<dbReference type="InterPro" id="IPR023120">
    <property type="entry name" value="WHTH_transcript_rep_HrcA_IDD"/>
</dbReference>
<dbReference type="SUPFAM" id="SSF46785">
    <property type="entry name" value="Winged helix' DNA-binding domain"/>
    <property type="match status" value="1"/>
</dbReference>
<comment type="caution">
    <text evidence="8">The sequence shown here is derived from an EMBL/GenBank/DDBJ whole genome shotgun (WGS) entry which is preliminary data.</text>
</comment>
<keyword evidence="2 6" id="KW-0805">Transcription regulation</keyword>
<evidence type="ECO:0000256" key="1">
    <source>
        <dbReference type="ARBA" id="ARBA00022491"/>
    </source>
</evidence>
<dbReference type="PIRSF" id="PIRSF005485">
    <property type="entry name" value="HrcA"/>
    <property type="match status" value="1"/>
</dbReference>
<evidence type="ECO:0000256" key="2">
    <source>
        <dbReference type="ARBA" id="ARBA00023015"/>
    </source>
</evidence>
<dbReference type="InterPro" id="IPR036390">
    <property type="entry name" value="WH_DNA-bd_sf"/>
</dbReference>
<keyword evidence="4 6" id="KW-0804">Transcription</keyword>
<dbReference type="Pfam" id="PF01628">
    <property type="entry name" value="HrcA"/>
    <property type="match status" value="1"/>
</dbReference>
<keyword evidence="9" id="KW-1185">Reference proteome</keyword>
<proteinExistence type="inferred from homology"/>
<evidence type="ECO:0000313" key="9">
    <source>
        <dbReference type="Proteomes" id="UP000661691"/>
    </source>
</evidence>
<keyword evidence="3 6" id="KW-0346">Stress response</keyword>
<dbReference type="AlphaFoldDB" id="A0A926NCM6"/>
<dbReference type="InterPro" id="IPR021153">
    <property type="entry name" value="HrcA_C"/>
</dbReference>
<dbReference type="InterPro" id="IPR029016">
    <property type="entry name" value="GAF-like_dom_sf"/>
</dbReference>
<evidence type="ECO:0000256" key="4">
    <source>
        <dbReference type="ARBA" id="ARBA00023163"/>
    </source>
</evidence>
<dbReference type="NCBIfam" id="TIGR00331">
    <property type="entry name" value="hrcA"/>
    <property type="match status" value="1"/>
</dbReference>
<dbReference type="PANTHER" id="PTHR34824:SF1">
    <property type="entry name" value="HEAT-INDUCIBLE TRANSCRIPTION REPRESSOR HRCA"/>
    <property type="match status" value="1"/>
</dbReference>
<comment type="similarity">
    <text evidence="6">Belongs to the HrcA family.</text>
</comment>
<dbReference type="Proteomes" id="UP000661691">
    <property type="component" value="Unassembled WGS sequence"/>
</dbReference>
<dbReference type="Gene3D" id="3.30.390.60">
    <property type="entry name" value="Heat-inducible transcription repressor hrca homolog, domain 3"/>
    <property type="match status" value="1"/>
</dbReference>
<dbReference type="FunFam" id="1.10.10.10:FF:000049">
    <property type="entry name" value="Heat-inducible transcription repressor HrcA"/>
    <property type="match status" value="1"/>
</dbReference>
<sequence>MLTKRQQLILWSIIDDYIVSAEPVGSRTLSKKEDIQFSAATIRNEMADLEEMGFLEQPHTSAGRIPSQKGYRFYVDHLLKPYMWTQQEVILLHELHQQKVDRAEKVFEHASILLSRFTNYMTFVLGPKMSESKLRHFQVIPLLDRTVVSILVTDQGDVHQQRLTMPEGISSDVMGKLVNFINHHLSGMPLQNLKKAIENELKDELILYVERYDRVSHFLDQVLFMNAQEKLFTSGANRMMDLPEFRDVDKVKSLLDLIEESDVLVKLLEPREIGVQVKIGYENHIDEIRDCSIITTSYLFNGEPVGTIGILGPTRMDYGKIIGLVDFFAKDFSKQLMNLYEIE</sequence>
<dbReference type="EMBL" id="JACXAH010000002">
    <property type="protein sequence ID" value="MBD1371139.1"/>
    <property type="molecule type" value="Genomic_DNA"/>
</dbReference>
<dbReference type="GO" id="GO:0045892">
    <property type="term" value="P:negative regulation of DNA-templated transcription"/>
    <property type="evidence" value="ECO:0007669"/>
    <property type="project" value="UniProtKB-UniRule"/>
</dbReference>
<comment type="function">
    <text evidence="5 6">Negative regulator of class I heat shock genes (grpE-dnaK-dnaJ and groELS operons). Prevents heat-shock induction of these operons.</text>
</comment>
<organism evidence="8 9">
    <name type="scientific">Polycladospora coralii</name>
    <dbReference type="NCBI Taxonomy" id="2771432"/>
    <lineage>
        <taxon>Bacteria</taxon>
        <taxon>Bacillati</taxon>
        <taxon>Bacillota</taxon>
        <taxon>Bacilli</taxon>
        <taxon>Bacillales</taxon>
        <taxon>Thermoactinomycetaceae</taxon>
        <taxon>Polycladospora</taxon>
    </lineage>
</organism>
<dbReference type="RefSeq" id="WP_191138971.1">
    <property type="nucleotide sequence ID" value="NZ_JACXAG020000002.1"/>
</dbReference>
<evidence type="ECO:0000256" key="6">
    <source>
        <dbReference type="HAMAP-Rule" id="MF_00081"/>
    </source>
</evidence>
<gene>
    <name evidence="6 8" type="primary">hrcA</name>
    <name evidence="8" type="ORF">IC620_02040</name>
</gene>
<evidence type="ECO:0000256" key="3">
    <source>
        <dbReference type="ARBA" id="ARBA00023016"/>
    </source>
</evidence>
<dbReference type="PANTHER" id="PTHR34824">
    <property type="entry name" value="HEAT-INDUCIBLE TRANSCRIPTION REPRESSOR HRCA"/>
    <property type="match status" value="1"/>
</dbReference>
<dbReference type="GO" id="GO:0003677">
    <property type="term" value="F:DNA binding"/>
    <property type="evidence" value="ECO:0007669"/>
    <property type="project" value="InterPro"/>
</dbReference>
<dbReference type="SUPFAM" id="SSF55781">
    <property type="entry name" value="GAF domain-like"/>
    <property type="match status" value="1"/>
</dbReference>
<dbReference type="Gene3D" id="1.10.10.10">
    <property type="entry name" value="Winged helix-like DNA-binding domain superfamily/Winged helix DNA-binding domain"/>
    <property type="match status" value="1"/>
</dbReference>
<protein>
    <recommendedName>
        <fullName evidence="6">Heat-inducible transcription repressor HrcA</fullName>
    </recommendedName>
</protein>
<keyword evidence="1 6" id="KW-0678">Repressor</keyword>
<name>A0A926NCM6_9BACL</name>
<dbReference type="InterPro" id="IPR036388">
    <property type="entry name" value="WH-like_DNA-bd_sf"/>
</dbReference>